<proteinExistence type="predicted"/>
<sequence length="138" mass="15956">MEPDLTLQMLKSWHDPRTVPWLELFGRVFGKLWRGSRSSVIAKFCEWGVFFMRNRTMPPDAYMTQGAVEGLLRACEGMDFPATSDRVVGPGLAAEQKSDPGARRPRIDPFHLILEAIFRSFKSKPRREFTLARSRKRR</sequence>
<dbReference type="AlphaFoldDB" id="A0A0F9BGD2"/>
<evidence type="ECO:0000313" key="1">
    <source>
        <dbReference type="EMBL" id="KKK83481.1"/>
    </source>
</evidence>
<protein>
    <submittedName>
        <fullName evidence="1">Uncharacterized protein</fullName>
    </submittedName>
</protein>
<gene>
    <name evidence="1" type="ORF">LCGC14_2792940</name>
</gene>
<name>A0A0F9BGD2_9ZZZZ</name>
<reference evidence="1" key="1">
    <citation type="journal article" date="2015" name="Nature">
        <title>Complex archaea that bridge the gap between prokaryotes and eukaryotes.</title>
        <authorList>
            <person name="Spang A."/>
            <person name="Saw J.H."/>
            <person name="Jorgensen S.L."/>
            <person name="Zaremba-Niedzwiedzka K."/>
            <person name="Martijn J."/>
            <person name="Lind A.E."/>
            <person name="van Eijk R."/>
            <person name="Schleper C."/>
            <person name="Guy L."/>
            <person name="Ettema T.J."/>
        </authorList>
    </citation>
    <scope>NUCLEOTIDE SEQUENCE</scope>
</reference>
<comment type="caution">
    <text evidence="1">The sequence shown here is derived from an EMBL/GenBank/DDBJ whole genome shotgun (WGS) entry which is preliminary data.</text>
</comment>
<organism evidence="1">
    <name type="scientific">marine sediment metagenome</name>
    <dbReference type="NCBI Taxonomy" id="412755"/>
    <lineage>
        <taxon>unclassified sequences</taxon>
        <taxon>metagenomes</taxon>
        <taxon>ecological metagenomes</taxon>
    </lineage>
</organism>
<accession>A0A0F9BGD2</accession>
<dbReference type="EMBL" id="LAZR01052204">
    <property type="protein sequence ID" value="KKK83481.1"/>
    <property type="molecule type" value="Genomic_DNA"/>
</dbReference>